<proteinExistence type="predicted"/>
<evidence type="ECO:0000313" key="2">
    <source>
        <dbReference type="EMBL" id="KAK3939412.1"/>
    </source>
</evidence>
<dbReference type="Proteomes" id="UP001303473">
    <property type="component" value="Unassembled WGS sequence"/>
</dbReference>
<evidence type="ECO:0000256" key="1">
    <source>
        <dbReference type="SAM" id="MobiDB-lite"/>
    </source>
</evidence>
<accession>A0AAN6N581</accession>
<reference evidence="3" key="1">
    <citation type="journal article" date="2023" name="Mol. Phylogenet. Evol.">
        <title>Genome-scale phylogeny and comparative genomics of the fungal order Sordariales.</title>
        <authorList>
            <person name="Hensen N."/>
            <person name="Bonometti L."/>
            <person name="Westerberg I."/>
            <person name="Brannstrom I.O."/>
            <person name="Guillou S."/>
            <person name="Cros-Aarteil S."/>
            <person name="Calhoun S."/>
            <person name="Haridas S."/>
            <person name="Kuo A."/>
            <person name="Mondo S."/>
            <person name="Pangilinan J."/>
            <person name="Riley R."/>
            <person name="LaButti K."/>
            <person name="Andreopoulos B."/>
            <person name="Lipzen A."/>
            <person name="Chen C."/>
            <person name="Yan M."/>
            <person name="Daum C."/>
            <person name="Ng V."/>
            <person name="Clum A."/>
            <person name="Steindorff A."/>
            <person name="Ohm R.A."/>
            <person name="Martin F."/>
            <person name="Silar P."/>
            <person name="Natvig D.O."/>
            <person name="Lalanne C."/>
            <person name="Gautier V."/>
            <person name="Ament-Velasquez S.L."/>
            <person name="Kruys A."/>
            <person name="Hutchinson M.I."/>
            <person name="Powell A.J."/>
            <person name="Barry K."/>
            <person name="Miller A.N."/>
            <person name="Grigoriev I.V."/>
            <person name="Debuchy R."/>
            <person name="Gladieux P."/>
            <person name="Hiltunen Thoren M."/>
            <person name="Johannesson H."/>
        </authorList>
    </citation>
    <scope>NUCLEOTIDE SEQUENCE [LARGE SCALE GENOMIC DNA]</scope>
    <source>
        <strain evidence="3">CBS 340.73</strain>
    </source>
</reference>
<keyword evidence="3" id="KW-1185">Reference proteome</keyword>
<organism evidence="2 3">
    <name type="scientific">Diplogelasinospora grovesii</name>
    <dbReference type="NCBI Taxonomy" id="303347"/>
    <lineage>
        <taxon>Eukaryota</taxon>
        <taxon>Fungi</taxon>
        <taxon>Dikarya</taxon>
        <taxon>Ascomycota</taxon>
        <taxon>Pezizomycotina</taxon>
        <taxon>Sordariomycetes</taxon>
        <taxon>Sordariomycetidae</taxon>
        <taxon>Sordariales</taxon>
        <taxon>Diplogelasinosporaceae</taxon>
        <taxon>Diplogelasinospora</taxon>
    </lineage>
</organism>
<protein>
    <submittedName>
        <fullName evidence="2">Uncharacterized protein</fullName>
    </submittedName>
</protein>
<sequence length="258" mass="28565">MGIACMYRHKGAHIEVCELLQCPRLSPSTLGGLGWTVSIRSGSGISISEISFDLVERAYYVHLTNERLKLACAEVPSRQYYNLTHLYGLSTIGTTFRAWTVDSNDYVQPFDSFALKDPNGYLDIDSIDGTRIWNDLMNALVHEVPSIQGSVGERSDDGMEVDDAPQLDPQGIPGILNPESGEGDEAGGSAKPEWTVVEVKHAVLHQPGPNGYVTFEHNGQKLTLPQASWIHDEGYWRAYVYSQNIQYYCTKVRGAVPV</sequence>
<evidence type="ECO:0000313" key="3">
    <source>
        <dbReference type="Proteomes" id="UP001303473"/>
    </source>
</evidence>
<feature type="region of interest" description="Disordered" evidence="1">
    <location>
        <begin position="168"/>
        <end position="189"/>
    </location>
</feature>
<gene>
    <name evidence="2" type="ORF">QBC46DRAFT_437794</name>
</gene>
<dbReference type="EMBL" id="MU853811">
    <property type="protein sequence ID" value="KAK3939412.1"/>
    <property type="molecule type" value="Genomic_DNA"/>
</dbReference>
<name>A0AAN6N581_9PEZI</name>
<comment type="caution">
    <text evidence="2">The sequence shown here is derived from an EMBL/GenBank/DDBJ whole genome shotgun (WGS) entry which is preliminary data.</text>
</comment>
<feature type="non-terminal residue" evidence="2">
    <location>
        <position position="258"/>
    </location>
</feature>
<dbReference type="AlphaFoldDB" id="A0AAN6N581"/>